<dbReference type="GO" id="GO:0050821">
    <property type="term" value="P:protein stabilization"/>
    <property type="evidence" value="ECO:0007669"/>
    <property type="project" value="TreeGrafter"/>
</dbReference>
<gene>
    <name evidence="3" type="ORF">SDC9_14672</name>
</gene>
<dbReference type="Gene3D" id="3.30.910.20">
    <property type="entry name" value="Skp domain"/>
    <property type="match status" value="1"/>
</dbReference>
<evidence type="ECO:0000256" key="2">
    <source>
        <dbReference type="ARBA" id="ARBA00022729"/>
    </source>
</evidence>
<dbReference type="PANTHER" id="PTHR35089">
    <property type="entry name" value="CHAPERONE PROTEIN SKP"/>
    <property type="match status" value="1"/>
</dbReference>
<proteinExistence type="inferred from homology"/>
<dbReference type="GO" id="GO:0051082">
    <property type="term" value="F:unfolded protein binding"/>
    <property type="evidence" value="ECO:0007669"/>
    <property type="project" value="InterPro"/>
</dbReference>
<dbReference type="SMART" id="SM00935">
    <property type="entry name" value="OmpH"/>
    <property type="match status" value="1"/>
</dbReference>
<dbReference type="Pfam" id="PF03938">
    <property type="entry name" value="OmpH"/>
    <property type="match status" value="1"/>
</dbReference>
<dbReference type="EMBL" id="VSSQ01000044">
    <property type="protein sequence ID" value="MPL68939.1"/>
    <property type="molecule type" value="Genomic_DNA"/>
</dbReference>
<dbReference type="AlphaFoldDB" id="A0A644TQP2"/>
<comment type="similarity">
    <text evidence="1">Belongs to the Skp family.</text>
</comment>
<sequence length="142" mass="15474">MKNTSKLVILLLVVFAFSVLVSGCSAFGGGEKVGVLDVNRVMAESPKVKGFQDQLNVKGKELSDNLEKDKAALSAADFQKRQETAYGEFVKIKQDLENQIDAAIKQTLEQIAADQKLSIILYKNGVAQGGTDITDEVIKRLQ</sequence>
<dbReference type="GO" id="GO:0005829">
    <property type="term" value="C:cytosol"/>
    <property type="evidence" value="ECO:0007669"/>
    <property type="project" value="TreeGrafter"/>
</dbReference>
<accession>A0A644TQP2</accession>
<evidence type="ECO:0000256" key="1">
    <source>
        <dbReference type="ARBA" id="ARBA00009091"/>
    </source>
</evidence>
<dbReference type="InterPro" id="IPR024930">
    <property type="entry name" value="Skp_dom_sf"/>
</dbReference>
<organism evidence="3">
    <name type="scientific">bioreactor metagenome</name>
    <dbReference type="NCBI Taxonomy" id="1076179"/>
    <lineage>
        <taxon>unclassified sequences</taxon>
        <taxon>metagenomes</taxon>
        <taxon>ecological metagenomes</taxon>
    </lineage>
</organism>
<evidence type="ECO:0000313" key="3">
    <source>
        <dbReference type="EMBL" id="MPL68939.1"/>
    </source>
</evidence>
<evidence type="ECO:0008006" key="4">
    <source>
        <dbReference type="Google" id="ProtNLM"/>
    </source>
</evidence>
<reference evidence="3" key="1">
    <citation type="submission" date="2019-08" db="EMBL/GenBank/DDBJ databases">
        <authorList>
            <person name="Kucharzyk K."/>
            <person name="Murdoch R.W."/>
            <person name="Higgins S."/>
            <person name="Loffler F."/>
        </authorList>
    </citation>
    <scope>NUCLEOTIDE SEQUENCE</scope>
</reference>
<dbReference type="InterPro" id="IPR005632">
    <property type="entry name" value="Chaperone_Skp"/>
</dbReference>
<name>A0A644TQP2_9ZZZZ</name>
<keyword evidence="2" id="KW-0732">Signal</keyword>
<dbReference type="PANTHER" id="PTHR35089:SF1">
    <property type="entry name" value="CHAPERONE PROTEIN SKP"/>
    <property type="match status" value="1"/>
</dbReference>
<comment type="caution">
    <text evidence="3">The sequence shown here is derived from an EMBL/GenBank/DDBJ whole genome shotgun (WGS) entry which is preliminary data.</text>
</comment>
<dbReference type="PROSITE" id="PS51257">
    <property type="entry name" value="PROKAR_LIPOPROTEIN"/>
    <property type="match status" value="1"/>
</dbReference>
<dbReference type="SUPFAM" id="SSF111384">
    <property type="entry name" value="OmpH-like"/>
    <property type="match status" value="1"/>
</dbReference>
<protein>
    <recommendedName>
        <fullName evidence="4">Chaperone protein Skp</fullName>
    </recommendedName>
</protein>